<proteinExistence type="predicted"/>
<sequence length="67" mass="7522">MRFVASFCRGTWQSNEIELSALGMVPNAKGDWIDDEWMELANEALIVVFGGIEVRISYVQQEDGLGE</sequence>
<accession>A0A835S1I3</accession>
<evidence type="ECO:0000313" key="4">
    <source>
        <dbReference type="Proteomes" id="UP000639772"/>
    </source>
</evidence>
<comment type="caution">
    <text evidence="2">The sequence shown here is derived from an EMBL/GenBank/DDBJ whole genome shotgun (WGS) entry which is preliminary data.</text>
</comment>
<dbReference type="Proteomes" id="UP000639772">
    <property type="component" value="Chromosome 1"/>
</dbReference>
<keyword evidence="3" id="KW-1185">Reference proteome</keyword>
<dbReference type="EMBL" id="JADCNL010000001">
    <property type="protein sequence ID" value="KAG0498071.1"/>
    <property type="molecule type" value="Genomic_DNA"/>
</dbReference>
<name>A0A835S1I3_VANPL</name>
<evidence type="ECO:0000313" key="2">
    <source>
        <dbReference type="EMBL" id="KAG0502324.1"/>
    </source>
</evidence>
<dbReference type="AlphaFoldDB" id="A0A835S1I3"/>
<organism evidence="2 4">
    <name type="scientific">Vanilla planifolia</name>
    <name type="common">Vanilla</name>
    <dbReference type="NCBI Taxonomy" id="51239"/>
    <lineage>
        <taxon>Eukaryota</taxon>
        <taxon>Viridiplantae</taxon>
        <taxon>Streptophyta</taxon>
        <taxon>Embryophyta</taxon>
        <taxon>Tracheophyta</taxon>
        <taxon>Spermatophyta</taxon>
        <taxon>Magnoliopsida</taxon>
        <taxon>Liliopsida</taxon>
        <taxon>Asparagales</taxon>
        <taxon>Orchidaceae</taxon>
        <taxon>Vanilloideae</taxon>
        <taxon>Vanilleae</taxon>
        <taxon>Vanilla</taxon>
    </lineage>
</organism>
<protein>
    <submittedName>
        <fullName evidence="2">Uncharacterized protein</fullName>
    </submittedName>
</protein>
<gene>
    <name evidence="2" type="ORF">HPP92_002396</name>
    <name evidence="1" type="ORF">HPP92_002762</name>
</gene>
<dbReference type="EMBL" id="JADCNM010000001">
    <property type="protein sequence ID" value="KAG0502324.1"/>
    <property type="molecule type" value="Genomic_DNA"/>
</dbReference>
<evidence type="ECO:0000313" key="3">
    <source>
        <dbReference type="Proteomes" id="UP000636800"/>
    </source>
</evidence>
<evidence type="ECO:0000313" key="1">
    <source>
        <dbReference type="EMBL" id="KAG0498071.1"/>
    </source>
</evidence>
<reference evidence="3 4" key="1">
    <citation type="journal article" date="2020" name="Nat. Food">
        <title>A phased Vanilla planifolia genome enables genetic improvement of flavour and production.</title>
        <authorList>
            <person name="Hasing T."/>
            <person name="Tang H."/>
            <person name="Brym M."/>
            <person name="Khazi F."/>
            <person name="Huang T."/>
            <person name="Chambers A.H."/>
        </authorList>
    </citation>
    <scope>NUCLEOTIDE SEQUENCE [LARGE SCALE GENOMIC DNA]</scope>
    <source>
        <tissue evidence="2">Leaf</tissue>
    </source>
</reference>
<dbReference type="Proteomes" id="UP000636800">
    <property type="component" value="Chromosome 1"/>
</dbReference>